<dbReference type="CDD" id="cd07067">
    <property type="entry name" value="HP_PGM_like"/>
    <property type="match status" value="1"/>
</dbReference>
<dbReference type="AlphaFoldDB" id="A0A4S8PLY4"/>
<dbReference type="PANTHER" id="PTHR48100">
    <property type="entry name" value="BROAD-SPECIFICITY PHOSPHATASE YOR283W-RELATED"/>
    <property type="match status" value="1"/>
</dbReference>
<dbReference type="SUPFAM" id="SSF53254">
    <property type="entry name" value="Phosphoglycerate mutase-like"/>
    <property type="match status" value="1"/>
</dbReference>
<gene>
    <name evidence="1" type="ORF">FAA86_21660</name>
</gene>
<name>A0A4S8PLY4_9HYPH</name>
<dbReference type="InterPro" id="IPR029033">
    <property type="entry name" value="His_PPase_superfam"/>
</dbReference>
<dbReference type="Pfam" id="PF00300">
    <property type="entry name" value="His_Phos_1"/>
    <property type="match status" value="1"/>
</dbReference>
<dbReference type="RefSeq" id="WP_136543070.1">
    <property type="nucleotide sequence ID" value="NZ_STGU01000019.1"/>
</dbReference>
<reference evidence="1 2" key="1">
    <citation type="submission" date="2019-04" db="EMBL/GenBank/DDBJ databases">
        <title>genome sequence of strain W3.</title>
        <authorList>
            <person name="Gao J."/>
            <person name="Sun J."/>
        </authorList>
    </citation>
    <scope>NUCLEOTIDE SEQUENCE [LARGE SCALE GENOMIC DNA]</scope>
    <source>
        <strain evidence="1 2">W3</strain>
    </source>
</reference>
<dbReference type="GO" id="GO:0016791">
    <property type="term" value="F:phosphatase activity"/>
    <property type="evidence" value="ECO:0007669"/>
    <property type="project" value="TreeGrafter"/>
</dbReference>
<comment type="caution">
    <text evidence="1">The sequence shown here is derived from an EMBL/GenBank/DDBJ whole genome shotgun (WGS) entry which is preliminary data.</text>
</comment>
<organism evidence="1 2">
    <name type="scientific">Rhizobium rosettiformans W3</name>
    <dbReference type="NCBI Taxonomy" id="538378"/>
    <lineage>
        <taxon>Bacteria</taxon>
        <taxon>Pseudomonadati</taxon>
        <taxon>Pseudomonadota</taxon>
        <taxon>Alphaproteobacteria</taxon>
        <taxon>Hyphomicrobiales</taxon>
        <taxon>Rhizobiaceae</taxon>
        <taxon>Rhizobium/Agrobacterium group</taxon>
        <taxon>Rhizobium</taxon>
    </lineage>
</organism>
<dbReference type="EMBL" id="STGU01000019">
    <property type="protein sequence ID" value="THV31697.1"/>
    <property type="molecule type" value="Genomic_DNA"/>
</dbReference>
<dbReference type="InterPro" id="IPR013078">
    <property type="entry name" value="His_Pase_superF_clade-1"/>
</dbReference>
<evidence type="ECO:0000313" key="1">
    <source>
        <dbReference type="EMBL" id="THV31697.1"/>
    </source>
</evidence>
<accession>A0A4S8PLY4</accession>
<proteinExistence type="predicted"/>
<dbReference type="Gene3D" id="3.40.50.1240">
    <property type="entry name" value="Phosphoglycerate mutase-like"/>
    <property type="match status" value="1"/>
</dbReference>
<sequence>MKTLYVVTHPQSIHHVEKKVGGWYDAGLTDLGRRQAEAIAARLADLWAGETPLLTSSDLLRCSETAEIIGRHLSVPPRLTPELREMSYGVAEGRPQAWLDARRLPVPDEGSLDDTGGIERAETRRQTATRIYRVMDEILADPADCHIIVTHGFALTFVIAWWIGMPIESLGRVTFPVKSGSITHLAENAQWKSRAVVTLGDTAHLADLT</sequence>
<dbReference type="InterPro" id="IPR050275">
    <property type="entry name" value="PGM_Phosphatase"/>
</dbReference>
<dbReference type="SMART" id="SM00855">
    <property type="entry name" value="PGAM"/>
    <property type="match status" value="1"/>
</dbReference>
<evidence type="ECO:0000313" key="2">
    <source>
        <dbReference type="Proteomes" id="UP000307378"/>
    </source>
</evidence>
<protein>
    <submittedName>
        <fullName evidence="1">Histidine phosphatase family protein</fullName>
    </submittedName>
</protein>
<dbReference type="Proteomes" id="UP000307378">
    <property type="component" value="Unassembled WGS sequence"/>
</dbReference>